<reference evidence="2 3" key="1">
    <citation type="submission" date="2017-07" db="EMBL/GenBank/DDBJ databases">
        <title>Draft Genome Sequences of Select Purple Nonsulfur Bacteria.</title>
        <authorList>
            <person name="Lasarre B."/>
            <person name="Mckinlay J.B."/>
        </authorList>
    </citation>
    <scope>NUCLEOTIDE SEQUENCE [LARGE SCALE GENOMIC DNA]</scope>
    <source>
        <strain evidence="2 3">DSM 11907</strain>
    </source>
</reference>
<organism evidence="2 3">
    <name type="scientific">Rhodoplanes elegans</name>
    <dbReference type="NCBI Taxonomy" id="29408"/>
    <lineage>
        <taxon>Bacteria</taxon>
        <taxon>Pseudomonadati</taxon>
        <taxon>Pseudomonadota</taxon>
        <taxon>Alphaproteobacteria</taxon>
        <taxon>Hyphomicrobiales</taxon>
        <taxon>Nitrobacteraceae</taxon>
        <taxon>Rhodoplanes</taxon>
    </lineage>
</organism>
<dbReference type="Proteomes" id="UP000248863">
    <property type="component" value="Unassembled WGS sequence"/>
</dbReference>
<sequence>MPTVMFSASALTFGVMPGLVPGIHDAGGCRLLVRAPRTRTWMAGTSPAMTDAGIERPPESMKVEAP</sequence>
<evidence type="ECO:0000313" key="3">
    <source>
        <dbReference type="Proteomes" id="UP000248863"/>
    </source>
</evidence>
<comment type="caution">
    <text evidence="2">The sequence shown here is derived from an EMBL/GenBank/DDBJ whole genome shotgun (WGS) entry which is preliminary data.</text>
</comment>
<name>A0A327KVX6_9BRAD</name>
<evidence type="ECO:0000313" key="2">
    <source>
        <dbReference type="EMBL" id="RAI41362.1"/>
    </source>
</evidence>
<protein>
    <submittedName>
        <fullName evidence="2">Uncharacterized protein</fullName>
    </submittedName>
</protein>
<dbReference type="OrthoDB" id="8457146at2"/>
<dbReference type="AlphaFoldDB" id="A0A327KVX6"/>
<feature type="region of interest" description="Disordered" evidence="1">
    <location>
        <begin position="42"/>
        <end position="66"/>
    </location>
</feature>
<dbReference type="EMBL" id="NPEU01000019">
    <property type="protein sequence ID" value="RAI41362.1"/>
    <property type="molecule type" value="Genomic_DNA"/>
</dbReference>
<evidence type="ECO:0000256" key="1">
    <source>
        <dbReference type="SAM" id="MobiDB-lite"/>
    </source>
</evidence>
<accession>A0A327KVX6</accession>
<feature type="compositionally biased region" description="Basic and acidic residues" evidence="1">
    <location>
        <begin position="53"/>
        <end position="66"/>
    </location>
</feature>
<dbReference type="RefSeq" id="WP_111355635.1">
    <property type="nucleotide sequence ID" value="NZ_NHSK01000150.1"/>
</dbReference>
<proteinExistence type="predicted"/>
<keyword evidence="3" id="KW-1185">Reference proteome</keyword>
<gene>
    <name evidence="2" type="ORF">CH338_03420</name>
</gene>